<dbReference type="EMBL" id="REGN01010858">
    <property type="protein sequence ID" value="RMZ98298.1"/>
    <property type="molecule type" value="Genomic_DNA"/>
</dbReference>
<evidence type="ECO:0000313" key="1">
    <source>
        <dbReference type="EMBL" id="RMZ98298.1"/>
    </source>
</evidence>
<keyword evidence="2" id="KW-1185">Reference proteome</keyword>
<protein>
    <submittedName>
        <fullName evidence="1">Uncharacterized protein</fullName>
    </submittedName>
</protein>
<reference evidence="1 2" key="1">
    <citation type="journal article" date="2018" name="Sci. Rep.">
        <title>Genomic signatures of local adaptation to the degree of environmental predictability in rotifers.</title>
        <authorList>
            <person name="Franch-Gras L."/>
            <person name="Hahn C."/>
            <person name="Garcia-Roger E.M."/>
            <person name="Carmona M.J."/>
            <person name="Serra M."/>
            <person name="Gomez A."/>
        </authorList>
    </citation>
    <scope>NUCLEOTIDE SEQUENCE [LARGE SCALE GENOMIC DNA]</scope>
    <source>
        <strain evidence="1">HYR1</strain>
    </source>
</reference>
<dbReference type="AlphaFoldDB" id="A0A3M7PGZ7"/>
<name>A0A3M7PGZ7_BRAPC</name>
<accession>A0A3M7PGZ7</accession>
<comment type="caution">
    <text evidence="1">The sequence shown here is derived from an EMBL/GenBank/DDBJ whole genome shotgun (WGS) entry which is preliminary data.</text>
</comment>
<proteinExistence type="predicted"/>
<dbReference type="Proteomes" id="UP000276133">
    <property type="component" value="Unassembled WGS sequence"/>
</dbReference>
<organism evidence="1 2">
    <name type="scientific">Brachionus plicatilis</name>
    <name type="common">Marine rotifer</name>
    <name type="synonym">Brachionus muelleri</name>
    <dbReference type="NCBI Taxonomy" id="10195"/>
    <lineage>
        <taxon>Eukaryota</taxon>
        <taxon>Metazoa</taxon>
        <taxon>Spiralia</taxon>
        <taxon>Gnathifera</taxon>
        <taxon>Rotifera</taxon>
        <taxon>Eurotatoria</taxon>
        <taxon>Monogononta</taxon>
        <taxon>Pseudotrocha</taxon>
        <taxon>Ploima</taxon>
        <taxon>Brachionidae</taxon>
        <taxon>Brachionus</taxon>
    </lineage>
</organism>
<gene>
    <name evidence="1" type="ORF">BpHYR1_036737</name>
</gene>
<sequence length="83" mass="9871">MNRMTEFSIRCFIEFFCIYFDFNSGTFHEQLNNKITWLTCLEKEFCNANPFRGYIRNRKFSWNPGSAPVEALVEIMKNVCPTL</sequence>
<evidence type="ECO:0000313" key="2">
    <source>
        <dbReference type="Proteomes" id="UP000276133"/>
    </source>
</evidence>